<dbReference type="GO" id="GO:0016787">
    <property type="term" value="F:hydrolase activity"/>
    <property type="evidence" value="ECO:0007669"/>
    <property type="project" value="UniProtKB-KW"/>
</dbReference>
<dbReference type="InterPro" id="IPR008886">
    <property type="entry name" value="UPF0227/Esterase_YqiA"/>
</dbReference>
<dbReference type="AlphaFoldDB" id="A0A368U7W1"/>
<organism evidence="1 2">
    <name type="scientific">Vreelandella rituensis</name>
    <dbReference type="NCBI Taxonomy" id="2282306"/>
    <lineage>
        <taxon>Bacteria</taxon>
        <taxon>Pseudomonadati</taxon>
        <taxon>Pseudomonadota</taxon>
        <taxon>Gammaproteobacteria</taxon>
        <taxon>Oceanospirillales</taxon>
        <taxon>Halomonadaceae</taxon>
        <taxon>Vreelandella</taxon>
    </lineage>
</organism>
<protein>
    <submittedName>
        <fullName evidence="1">Alpha/beta fold hydrolase</fullName>
    </submittedName>
</protein>
<dbReference type="InterPro" id="IPR029058">
    <property type="entry name" value="AB_hydrolase_fold"/>
</dbReference>
<dbReference type="Proteomes" id="UP000253204">
    <property type="component" value="Unassembled WGS sequence"/>
</dbReference>
<keyword evidence="2" id="KW-1185">Reference proteome</keyword>
<evidence type="ECO:0000313" key="2">
    <source>
        <dbReference type="Proteomes" id="UP000253204"/>
    </source>
</evidence>
<evidence type="ECO:0000313" key="1">
    <source>
        <dbReference type="EMBL" id="RCV92991.1"/>
    </source>
</evidence>
<dbReference type="Pfam" id="PF05728">
    <property type="entry name" value="UPF0227"/>
    <property type="match status" value="1"/>
</dbReference>
<gene>
    <name evidence="1" type="ORF">DU506_04455</name>
</gene>
<dbReference type="Gene3D" id="3.40.50.1820">
    <property type="entry name" value="alpha/beta hydrolase"/>
    <property type="match status" value="1"/>
</dbReference>
<sequence>MTTVYLSHGLESGPGAMKMQAMKEVVEALGGCEAVVMDYRGMSSPSERLQHLLATLEQRHADPAECIMAGSSLGGWVSAAASVRHPLLGCFLLAPALGLDRYPESSPVVQAQHTWIIHGWNDDVVPPGPIIDYAQAYRFPLRMLNDDHRLHASLKTILDDFRHFLTTCLEPAASETSKT</sequence>
<dbReference type="OrthoDB" id="264572at2"/>
<comment type="caution">
    <text evidence="1">The sequence shown here is derived from an EMBL/GenBank/DDBJ whole genome shotgun (WGS) entry which is preliminary data.</text>
</comment>
<reference evidence="1 2" key="1">
    <citation type="submission" date="2018-07" db="EMBL/GenBank/DDBJ databases">
        <title>Halomonas rutogse sp. nov., isolated from Lake TangqianCo on Tibetan Plateau.</title>
        <authorList>
            <person name="Lu H."/>
            <person name="Xing P."/>
            <person name="Wu Q."/>
        </authorList>
    </citation>
    <scope>NUCLEOTIDE SEQUENCE [LARGE SCALE GENOMIC DNA]</scope>
    <source>
        <strain evidence="1 2">TQ8S</strain>
    </source>
</reference>
<name>A0A368U7W1_9GAMM</name>
<dbReference type="SUPFAM" id="SSF53474">
    <property type="entry name" value="alpha/beta-Hydrolases"/>
    <property type="match status" value="1"/>
</dbReference>
<proteinExistence type="predicted"/>
<keyword evidence="1" id="KW-0378">Hydrolase</keyword>
<dbReference type="RefSeq" id="WP_114485747.1">
    <property type="nucleotide sequence ID" value="NZ_CBCSHM010000003.1"/>
</dbReference>
<dbReference type="EMBL" id="QPIJ01000006">
    <property type="protein sequence ID" value="RCV92991.1"/>
    <property type="molecule type" value="Genomic_DNA"/>
</dbReference>
<accession>A0A368U7W1</accession>